<evidence type="ECO:0000256" key="1">
    <source>
        <dbReference type="ARBA" id="ARBA00004429"/>
    </source>
</evidence>
<name>A0ABQ9F617_TEGGR</name>
<feature type="transmembrane region" description="Helical" evidence="8">
    <location>
        <begin position="210"/>
        <end position="228"/>
    </location>
</feature>
<evidence type="ECO:0000256" key="8">
    <source>
        <dbReference type="SAM" id="Phobius"/>
    </source>
</evidence>
<keyword evidence="7 8" id="KW-0472">Membrane</keyword>
<evidence type="ECO:0000256" key="3">
    <source>
        <dbReference type="ARBA" id="ARBA00022475"/>
    </source>
</evidence>
<evidence type="ECO:0000256" key="7">
    <source>
        <dbReference type="ARBA" id="ARBA00023136"/>
    </source>
</evidence>
<dbReference type="PANTHER" id="PTHR30574">
    <property type="entry name" value="INNER MEMBRANE PROTEIN YEDE"/>
    <property type="match status" value="1"/>
</dbReference>
<sequence>MSDDRKPSPLPNKVSAIDIERSNSQTSDSKLVLGKSDSCEEKKTSCTSVAVKLVVSTLCGIIFGIMLEKARVFEPKAIRTQMVFETFIMLKMFLSAVASGQICLSILSLLPWTKSKFTEAFDAYTESFDEKGVLTSAIGAFALGSGMTLSGACPGMVLVQVGTWVPNAIFTLIGVLIGALTYGLVAPFIIRVTKPKAPYEKKNASTTFKVPFIALALPMAVFLSLTRTNPEGVNVVTALSWPPYASGIFVGVLQIPLVLFVGDTVGGSSAYVTLVSQWVITKKLQELFPYLAKKRTGVENWWQVFYIGGAIFGAVVSALASSSLTKCQGAQWTRYFWNGYVSLAIIYCGTIYVRRRHCYSICNESNRGAGHLCEYNGCSVKKLYTS</sequence>
<feature type="transmembrane region" description="Helical" evidence="8">
    <location>
        <begin position="335"/>
        <end position="353"/>
    </location>
</feature>
<keyword evidence="5 8" id="KW-0812">Transmembrane</keyword>
<reference evidence="9 10" key="1">
    <citation type="submission" date="2022-12" db="EMBL/GenBank/DDBJ databases">
        <title>Chromosome-level genome of Tegillarca granosa.</title>
        <authorList>
            <person name="Kim J."/>
        </authorList>
    </citation>
    <scope>NUCLEOTIDE SEQUENCE [LARGE SCALE GENOMIC DNA]</scope>
    <source>
        <strain evidence="9">Teg-2019</strain>
        <tissue evidence="9">Adductor muscle</tissue>
    </source>
</reference>
<organism evidence="9 10">
    <name type="scientific">Tegillarca granosa</name>
    <name type="common">Malaysian cockle</name>
    <name type="synonym">Anadara granosa</name>
    <dbReference type="NCBI Taxonomy" id="220873"/>
    <lineage>
        <taxon>Eukaryota</taxon>
        <taxon>Metazoa</taxon>
        <taxon>Spiralia</taxon>
        <taxon>Lophotrochozoa</taxon>
        <taxon>Mollusca</taxon>
        <taxon>Bivalvia</taxon>
        <taxon>Autobranchia</taxon>
        <taxon>Pteriomorphia</taxon>
        <taxon>Arcoida</taxon>
        <taxon>Arcoidea</taxon>
        <taxon>Arcidae</taxon>
        <taxon>Tegillarca</taxon>
    </lineage>
</organism>
<dbReference type="PANTHER" id="PTHR30574:SF1">
    <property type="entry name" value="SULPHUR TRANSPORT DOMAIN-CONTAINING PROTEIN"/>
    <property type="match status" value="1"/>
</dbReference>
<proteinExistence type="predicted"/>
<evidence type="ECO:0000313" key="10">
    <source>
        <dbReference type="Proteomes" id="UP001217089"/>
    </source>
</evidence>
<comment type="caution">
    <text evidence="9">The sequence shown here is derived from an EMBL/GenBank/DDBJ whole genome shotgun (WGS) entry which is preliminary data.</text>
</comment>
<keyword evidence="4" id="KW-0997">Cell inner membrane</keyword>
<evidence type="ECO:0000313" key="9">
    <source>
        <dbReference type="EMBL" id="KAJ8311651.1"/>
    </source>
</evidence>
<accession>A0ABQ9F617</accession>
<keyword evidence="2" id="KW-0813">Transport</keyword>
<comment type="subcellular location">
    <subcellularLocation>
        <location evidence="1">Cell inner membrane</location>
        <topology evidence="1">Multi-pass membrane protein</topology>
    </subcellularLocation>
</comment>
<feature type="transmembrane region" description="Helical" evidence="8">
    <location>
        <begin position="133"/>
        <end position="157"/>
    </location>
</feature>
<dbReference type="Proteomes" id="UP001217089">
    <property type="component" value="Unassembled WGS sequence"/>
</dbReference>
<feature type="transmembrane region" description="Helical" evidence="8">
    <location>
        <begin position="248"/>
        <end position="280"/>
    </location>
</feature>
<evidence type="ECO:0000256" key="6">
    <source>
        <dbReference type="ARBA" id="ARBA00022989"/>
    </source>
</evidence>
<feature type="transmembrane region" description="Helical" evidence="8">
    <location>
        <begin position="87"/>
        <end position="112"/>
    </location>
</feature>
<evidence type="ECO:0008006" key="11">
    <source>
        <dbReference type="Google" id="ProtNLM"/>
    </source>
</evidence>
<feature type="transmembrane region" description="Helical" evidence="8">
    <location>
        <begin position="301"/>
        <end position="323"/>
    </location>
</feature>
<feature type="transmembrane region" description="Helical" evidence="8">
    <location>
        <begin position="49"/>
        <end position="67"/>
    </location>
</feature>
<gene>
    <name evidence="9" type="ORF">KUTeg_011006</name>
</gene>
<feature type="transmembrane region" description="Helical" evidence="8">
    <location>
        <begin position="169"/>
        <end position="190"/>
    </location>
</feature>
<dbReference type="EMBL" id="JARBDR010000496">
    <property type="protein sequence ID" value="KAJ8311651.1"/>
    <property type="molecule type" value="Genomic_DNA"/>
</dbReference>
<keyword evidence="3" id="KW-1003">Cell membrane</keyword>
<protein>
    <recommendedName>
        <fullName evidence="11">Sulphur transport domain-containing protein</fullName>
    </recommendedName>
</protein>
<evidence type="ECO:0000256" key="4">
    <source>
        <dbReference type="ARBA" id="ARBA00022519"/>
    </source>
</evidence>
<keyword evidence="6 8" id="KW-1133">Transmembrane helix</keyword>
<keyword evidence="10" id="KW-1185">Reference proteome</keyword>
<dbReference type="Pfam" id="PF04143">
    <property type="entry name" value="Sulf_transp"/>
    <property type="match status" value="1"/>
</dbReference>
<evidence type="ECO:0000256" key="5">
    <source>
        <dbReference type="ARBA" id="ARBA00022692"/>
    </source>
</evidence>
<dbReference type="InterPro" id="IPR007272">
    <property type="entry name" value="Sulf_transp_TsuA/YedE"/>
</dbReference>
<evidence type="ECO:0000256" key="2">
    <source>
        <dbReference type="ARBA" id="ARBA00022448"/>
    </source>
</evidence>